<evidence type="ECO:0000256" key="1">
    <source>
        <dbReference type="SAM" id="Phobius"/>
    </source>
</evidence>
<proteinExistence type="predicted"/>
<dbReference type="PANTHER" id="PTHR37305:SF1">
    <property type="entry name" value="MEMBRANE PROTEIN"/>
    <property type="match status" value="1"/>
</dbReference>
<reference evidence="2 3" key="1">
    <citation type="submission" date="2023-09" db="EMBL/GenBank/DDBJ databases">
        <authorList>
            <person name="Page C.A."/>
            <person name="Perez-Diaz I.M."/>
        </authorList>
    </citation>
    <scope>NUCLEOTIDE SEQUENCE [LARGE SCALE GENOMIC DNA]</scope>
    <source>
        <strain evidence="2 3">Ll15</strain>
    </source>
</reference>
<keyword evidence="3" id="KW-1185">Reference proteome</keyword>
<keyword evidence="1" id="KW-1133">Transmembrane helix</keyword>
<keyword evidence="1" id="KW-0472">Membrane</keyword>
<dbReference type="Pfam" id="PF12679">
    <property type="entry name" value="ABC2_membrane_2"/>
    <property type="match status" value="1"/>
</dbReference>
<evidence type="ECO:0000313" key="2">
    <source>
        <dbReference type="EMBL" id="WPK11263.1"/>
    </source>
</evidence>
<evidence type="ECO:0000313" key="3">
    <source>
        <dbReference type="Proteomes" id="UP001322664"/>
    </source>
</evidence>
<organism evidence="2 3">
    <name type="scientific">Lysinibacillus louembei</name>
    <dbReference type="NCBI Taxonomy" id="1470088"/>
    <lineage>
        <taxon>Bacteria</taxon>
        <taxon>Bacillati</taxon>
        <taxon>Bacillota</taxon>
        <taxon>Bacilli</taxon>
        <taxon>Bacillales</taxon>
        <taxon>Bacillaceae</taxon>
        <taxon>Lysinibacillus</taxon>
    </lineage>
</organism>
<dbReference type="Proteomes" id="UP001322664">
    <property type="component" value="Chromosome"/>
</dbReference>
<feature type="transmembrane region" description="Helical" evidence="1">
    <location>
        <begin position="142"/>
        <end position="168"/>
    </location>
</feature>
<accession>A0ABZ0RSQ9</accession>
<sequence>MLKLIQNEWMKLWHQKATWVMLGILVVAIVGVGGLNKYYEETDPRDWHVVEKEKIEQLSKEEDAYSQEQVMIAEHRLVHDIAPPNGMTAVSFLDFSAQLIMFVTLFAVIVGASIVSSEFSTGTIKMLLTRPASRAKILTSKLVTTFLYGFFMLAVNFALAGIVGLILFSSSNGTVLEVVNGQVQEADVWGNLIEFAALSLGDFAMSILFAFLIGSVFRSSALAIGLTMFLSFTGSMVVMLLSQYWFTKYIWLAHTGLTQYAQGGQHILPGVTMSFSLAVLAVYAILFIVASYWSFMKRDVTA</sequence>
<feature type="transmembrane region" description="Helical" evidence="1">
    <location>
        <begin position="99"/>
        <end position="121"/>
    </location>
</feature>
<dbReference type="EMBL" id="CP137624">
    <property type="protein sequence ID" value="WPK11263.1"/>
    <property type="molecule type" value="Genomic_DNA"/>
</dbReference>
<keyword evidence="1" id="KW-0812">Transmembrane</keyword>
<feature type="transmembrane region" description="Helical" evidence="1">
    <location>
        <begin position="266"/>
        <end position="293"/>
    </location>
</feature>
<dbReference type="PANTHER" id="PTHR37305">
    <property type="entry name" value="INTEGRAL MEMBRANE PROTEIN-RELATED"/>
    <property type="match status" value="1"/>
</dbReference>
<protein>
    <submittedName>
        <fullName evidence="2">ABC transporter permease</fullName>
    </submittedName>
</protein>
<feature type="transmembrane region" description="Helical" evidence="1">
    <location>
        <begin position="188"/>
        <end position="214"/>
    </location>
</feature>
<feature type="transmembrane region" description="Helical" evidence="1">
    <location>
        <begin position="221"/>
        <end position="246"/>
    </location>
</feature>
<name>A0ABZ0RSQ9_9BACI</name>
<dbReference type="RefSeq" id="WP_319836323.1">
    <property type="nucleotide sequence ID" value="NZ_CP137624.1"/>
</dbReference>
<feature type="transmembrane region" description="Helical" evidence="1">
    <location>
        <begin position="20"/>
        <end position="39"/>
    </location>
</feature>
<gene>
    <name evidence="2" type="ORF">R6U77_15415</name>
</gene>